<accession>A0A916YA06</accession>
<comment type="subcellular location">
    <subcellularLocation>
        <location evidence="1">Cell membrane</location>
        <topology evidence="1">Multi-pass membrane protein</topology>
    </subcellularLocation>
</comment>
<keyword evidence="9" id="KW-1185">Reference proteome</keyword>
<keyword evidence="3 6" id="KW-0812">Transmembrane</keyword>
<dbReference type="GO" id="GO:0005886">
    <property type="term" value="C:plasma membrane"/>
    <property type="evidence" value="ECO:0007669"/>
    <property type="project" value="UniProtKB-SubCell"/>
</dbReference>
<feature type="domain" description="Type II secretion system protein GspF" evidence="7">
    <location>
        <begin position="177"/>
        <end position="301"/>
    </location>
</feature>
<evidence type="ECO:0000256" key="6">
    <source>
        <dbReference type="SAM" id="Phobius"/>
    </source>
</evidence>
<comment type="caution">
    <text evidence="8">The sequence shown here is derived from an EMBL/GenBank/DDBJ whole genome shotgun (WGS) entry which is preliminary data.</text>
</comment>
<proteinExistence type="predicted"/>
<feature type="transmembrane region" description="Helical" evidence="6">
    <location>
        <begin position="283"/>
        <end position="303"/>
    </location>
</feature>
<reference evidence="8" key="1">
    <citation type="journal article" date="2014" name="Int. J. Syst. Evol. Microbiol.">
        <title>Complete genome sequence of Corynebacterium casei LMG S-19264T (=DSM 44701T), isolated from a smear-ripened cheese.</title>
        <authorList>
            <consortium name="US DOE Joint Genome Institute (JGI-PGF)"/>
            <person name="Walter F."/>
            <person name="Albersmeier A."/>
            <person name="Kalinowski J."/>
            <person name="Ruckert C."/>
        </authorList>
    </citation>
    <scope>NUCLEOTIDE SEQUENCE</scope>
    <source>
        <strain evidence="8">CGMCC 1.15152</strain>
    </source>
</reference>
<dbReference type="RefSeq" id="WP_188711823.1">
    <property type="nucleotide sequence ID" value="NZ_BMHO01000001.1"/>
</dbReference>
<dbReference type="Proteomes" id="UP000633205">
    <property type="component" value="Unassembled WGS sequence"/>
</dbReference>
<gene>
    <name evidence="8" type="ORF">GCM10010915_16880</name>
</gene>
<keyword evidence="4 6" id="KW-1133">Transmembrane helix</keyword>
<feature type="transmembrane region" description="Helical" evidence="6">
    <location>
        <begin position="112"/>
        <end position="131"/>
    </location>
</feature>
<name>A0A916YA06_9MICO</name>
<reference evidence="8" key="2">
    <citation type="submission" date="2020-09" db="EMBL/GenBank/DDBJ databases">
        <authorList>
            <person name="Sun Q."/>
            <person name="Zhou Y."/>
        </authorList>
    </citation>
    <scope>NUCLEOTIDE SEQUENCE</scope>
    <source>
        <strain evidence="8">CGMCC 1.15152</strain>
    </source>
</reference>
<feature type="transmembrane region" description="Helical" evidence="6">
    <location>
        <begin position="6"/>
        <end position="28"/>
    </location>
</feature>
<organism evidence="8 9">
    <name type="scientific">Microbacterium faecale</name>
    <dbReference type="NCBI Taxonomy" id="1804630"/>
    <lineage>
        <taxon>Bacteria</taxon>
        <taxon>Bacillati</taxon>
        <taxon>Actinomycetota</taxon>
        <taxon>Actinomycetes</taxon>
        <taxon>Micrococcales</taxon>
        <taxon>Microbacteriaceae</taxon>
        <taxon>Microbacterium</taxon>
    </lineage>
</organism>
<dbReference type="PANTHER" id="PTHR35007:SF2">
    <property type="entry name" value="PILUS ASSEMBLE PROTEIN"/>
    <property type="match status" value="1"/>
</dbReference>
<evidence type="ECO:0000256" key="3">
    <source>
        <dbReference type="ARBA" id="ARBA00022692"/>
    </source>
</evidence>
<evidence type="ECO:0000256" key="5">
    <source>
        <dbReference type="ARBA" id="ARBA00023136"/>
    </source>
</evidence>
<evidence type="ECO:0000256" key="1">
    <source>
        <dbReference type="ARBA" id="ARBA00004651"/>
    </source>
</evidence>
<evidence type="ECO:0000256" key="4">
    <source>
        <dbReference type="ARBA" id="ARBA00022989"/>
    </source>
</evidence>
<keyword evidence="5 6" id="KW-0472">Membrane</keyword>
<evidence type="ECO:0000256" key="2">
    <source>
        <dbReference type="ARBA" id="ARBA00022475"/>
    </source>
</evidence>
<keyword evidence="2" id="KW-1003">Cell membrane</keyword>
<sequence>MIHPADAAIAVLLGGALGAGLWCIAAAAPGWRAPTLVVRIAPYIRDVTDPSGRTLPQTIADPTLVLAGGMSTAWRRAQRRFATIAGRSEAIELRLAQAGRGHDVAAFRGNQLAWALVGGAIATALVALLVATDRFSAAALVLPAVGAVGGFIARDVALTSRARARVARIEEELPTVLEFLSLCLAAGEGILGSVRRVATVGSGELTAELRAVTIDVDTGTPLTDALTTMAHRLRAPVLTRACDHVIAAIDRGSPLAETLQAQAADARDDAKRRLIETAGRKEIFMLLPVVFGLLPLSVLFAIFPGVTMLQFGF</sequence>
<evidence type="ECO:0000313" key="8">
    <source>
        <dbReference type="EMBL" id="GGD36820.1"/>
    </source>
</evidence>
<evidence type="ECO:0000313" key="9">
    <source>
        <dbReference type="Proteomes" id="UP000633205"/>
    </source>
</evidence>
<evidence type="ECO:0000259" key="7">
    <source>
        <dbReference type="Pfam" id="PF00482"/>
    </source>
</evidence>
<feature type="transmembrane region" description="Helical" evidence="6">
    <location>
        <begin position="137"/>
        <end position="158"/>
    </location>
</feature>
<dbReference type="Pfam" id="PF00482">
    <property type="entry name" value="T2SSF"/>
    <property type="match status" value="1"/>
</dbReference>
<dbReference type="PANTHER" id="PTHR35007">
    <property type="entry name" value="INTEGRAL MEMBRANE PROTEIN-RELATED"/>
    <property type="match status" value="1"/>
</dbReference>
<dbReference type="AlphaFoldDB" id="A0A916YA06"/>
<dbReference type="EMBL" id="BMHO01000001">
    <property type="protein sequence ID" value="GGD36820.1"/>
    <property type="molecule type" value="Genomic_DNA"/>
</dbReference>
<dbReference type="InterPro" id="IPR018076">
    <property type="entry name" value="T2SS_GspF_dom"/>
</dbReference>
<protein>
    <submittedName>
        <fullName evidence="8">Pilus assembly protein TadB</fullName>
    </submittedName>
</protein>